<gene>
    <name evidence="3" type="ORF">EY643_01055</name>
</gene>
<keyword evidence="1" id="KW-0812">Transmembrane</keyword>
<keyword evidence="4" id="KW-1185">Reference proteome</keyword>
<evidence type="ECO:0000256" key="1">
    <source>
        <dbReference type="SAM" id="Phobius"/>
    </source>
</evidence>
<evidence type="ECO:0000313" key="4">
    <source>
        <dbReference type="Proteomes" id="UP000326287"/>
    </source>
</evidence>
<dbReference type="EMBL" id="CP036422">
    <property type="protein sequence ID" value="QFU74349.1"/>
    <property type="molecule type" value="Genomic_DNA"/>
</dbReference>
<keyword evidence="1" id="KW-0472">Membrane</keyword>
<dbReference type="InterPro" id="IPR007349">
    <property type="entry name" value="DUF418"/>
</dbReference>
<feature type="transmembrane region" description="Helical" evidence="1">
    <location>
        <begin position="65"/>
        <end position="81"/>
    </location>
</feature>
<accession>A0A5P9NFS1</accession>
<feature type="transmembrane region" description="Helical" evidence="1">
    <location>
        <begin position="216"/>
        <end position="233"/>
    </location>
</feature>
<keyword evidence="1" id="KW-1133">Transmembrane helix</keyword>
<feature type="transmembrane region" description="Helical" evidence="1">
    <location>
        <begin position="349"/>
        <end position="370"/>
    </location>
</feature>
<dbReference type="Pfam" id="PF04235">
    <property type="entry name" value="DUF418"/>
    <property type="match status" value="1"/>
</dbReference>
<feature type="transmembrane region" description="Helical" evidence="1">
    <location>
        <begin position="139"/>
        <end position="161"/>
    </location>
</feature>
<feature type="transmembrane region" description="Helical" evidence="1">
    <location>
        <begin position="12"/>
        <end position="29"/>
    </location>
</feature>
<sequence length="396" mass="44112">MKASTSRIHVIDAIRGFAVLGILIANIQSWSGYKFIPFDVVATLPYFHLDALFLQLHEILVDGKFYAIFSILFGAGFGIQYERNREKGPAFISKYRKRTGLLLIFGIVHTLCWSGDILGLYALLAFVLVMLRKIAVQHLLPVAVALLLFFLLPQVLASVFYEHPAGVAKVALKTFPDATPLELTASFGTGGWADVLRMNLHNIYWRWHDFLPNGRISRVLGLFLLGFYLARSGYFTSGIYSKSRLAVFLSIGILATATAVSTDTNITQWAVSSQDVILKGVLVLGQICQAMAYMSMLAMIYASTRGESLLSPFTLIGRMAFTSYLLQTVIGMTLFYGVGFGYWGSMGLAQLWLLALLIYTLQVLFCALWLKFYQKGPVEWLWASLTAGRMAANRRS</sequence>
<dbReference type="AlphaFoldDB" id="A0A5P9NFS1"/>
<dbReference type="RefSeq" id="WP_152660460.1">
    <property type="nucleotide sequence ID" value="NZ_CP036422.1"/>
</dbReference>
<evidence type="ECO:0000259" key="2">
    <source>
        <dbReference type="Pfam" id="PF04235"/>
    </source>
</evidence>
<evidence type="ECO:0000313" key="3">
    <source>
        <dbReference type="EMBL" id="QFU74349.1"/>
    </source>
</evidence>
<name>A0A5P9NFS1_9GAMM</name>
<feature type="transmembrane region" description="Helical" evidence="1">
    <location>
        <begin position="245"/>
        <end position="262"/>
    </location>
</feature>
<organism evidence="3 4">
    <name type="scientific">Halioglobus maricola</name>
    <dbReference type="NCBI Taxonomy" id="2601894"/>
    <lineage>
        <taxon>Bacteria</taxon>
        <taxon>Pseudomonadati</taxon>
        <taxon>Pseudomonadota</taxon>
        <taxon>Gammaproteobacteria</taxon>
        <taxon>Cellvibrionales</taxon>
        <taxon>Halieaceae</taxon>
        <taxon>Halioglobus</taxon>
    </lineage>
</organism>
<dbReference type="InterPro" id="IPR052529">
    <property type="entry name" value="Bact_Transport_Assoc"/>
</dbReference>
<feature type="transmembrane region" description="Helical" evidence="1">
    <location>
        <begin position="101"/>
        <end position="127"/>
    </location>
</feature>
<feature type="transmembrane region" description="Helical" evidence="1">
    <location>
        <begin position="282"/>
        <end position="303"/>
    </location>
</feature>
<dbReference type="PANTHER" id="PTHR30590:SF2">
    <property type="entry name" value="INNER MEMBRANE PROTEIN"/>
    <property type="match status" value="1"/>
</dbReference>
<dbReference type="Proteomes" id="UP000326287">
    <property type="component" value="Chromosome"/>
</dbReference>
<protein>
    <submittedName>
        <fullName evidence="3">DUF418 domain-containing protein</fullName>
    </submittedName>
</protein>
<reference evidence="3 4" key="1">
    <citation type="submission" date="2019-02" db="EMBL/GenBank/DDBJ databases">
        <authorList>
            <person name="Li S.-H."/>
        </authorList>
    </citation>
    <scope>NUCLEOTIDE SEQUENCE [LARGE SCALE GENOMIC DNA]</scope>
    <source>
        <strain evidence="3 4">IMCC14385</strain>
    </source>
</reference>
<proteinExistence type="predicted"/>
<dbReference type="KEGG" id="halc:EY643_01055"/>
<dbReference type="OrthoDB" id="9807744at2"/>
<feature type="transmembrane region" description="Helical" evidence="1">
    <location>
        <begin position="324"/>
        <end position="343"/>
    </location>
</feature>
<feature type="domain" description="DUF418" evidence="2">
    <location>
        <begin position="229"/>
        <end position="388"/>
    </location>
</feature>
<dbReference type="PANTHER" id="PTHR30590">
    <property type="entry name" value="INNER MEMBRANE PROTEIN"/>
    <property type="match status" value="1"/>
</dbReference>